<dbReference type="Gene3D" id="3.30.70.1440">
    <property type="entry name" value="Multidrug efflux transporter AcrB pore domain"/>
    <property type="match status" value="1"/>
</dbReference>
<dbReference type="Gene3D" id="3.30.2090.10">
    <property type="entry name" value="Multidrug efflux transporter AcrB TolC docking domain, DN and DC subdomains"/>
    <property type="match status" value="2"/>
</dbReference>
<evidence type="ECO:0000313" key="3">
    <source>
        <dbReference type="Proteomes" id="UP000233398"/>
    </source>
</evidence>
<feature type="transmembrane region" description="Helical" evidence="1">
    <location>
        <begin position="1071"/>
        <end position="1091"/>
    </location>
</feature>
<comment type="caution">
    <text evidence="2">The sequence shown here is derived from an EMBL/GenBank/DDBJ whole genome shotgun (WGS) entry which is preliminary data.</text>
</comment>
<gene>
    <name evidence="2" type="ORF">CWD77_08195</name>
</gene>
<keyword evidence="1" id="KW-0472">Membrane</keyword>
<accession>A0A2N0VH72</accession>
<dbReference type="PANTHER" id="PTHR32063:SF0">
    <property type="entry name" value="SWARMING MOTILITY PROTEIN SWRC"/>
    <property type="match status" value="1"/>
</dbReference>
<feature type="transmembrane region" description="Helical" evidence="1">
    <location>
        <begin position="1218"/>
        <end position="1245"/>
    </location>
</feature>
<keyword evidence="1" id="KW-1133">Transmembrane helix</keyword>
<dbReference type="AlphaFoldDB" id="A0A2N0VH72"/>
<sequence length="1260" mass="137317">MKLTNLTLKNRTVIVVLTAILILAGAFSYSSIPKESNPSIEIPIFIVNTIYPGISPADMESLITQPIERELQGINGVKEIRSNTLESFSSIVVEFDLDVPLSEASQRVRERVDLARTELPPDAEEPFIVEIDLDDFPIMTVNLAADYPLSRLTEVAERLEDAIEAGSGIREVETVGEIEREVQVNVDLGELNGYGLGFGQLVNAIQAQNLTIPGGTVDVDKMSYLLRVSGEFEDPSEIENLVIARPMGEQSQSAGLVYMRDVADVVFGFKDRESFARLRAYKMDENGEKVELDESEIQDNQVISLNIKKRPGANILDTVEEVVEIVEGYPVPSGTNVVITGDQSENVRDLISDLENSIISGMLFVVLVLVFFLGVRNALLVGTAVPLSILVGFIVLYAMGYSANFIILFSLIIALGLLVDNSIVVVENIYRYRELGYERFEAAKLATDEVGYALIAATATLLAAFVPMTFWPGIIGQFMGYLPMTLIVVLLCSLFVALVLYPVLTAYLVRLDDEEKKPMSIYFKGAAIGFSIFIAVAIGMANVTTLVVTVLTILFFVGSFKYIIKPVSEVFNERTFPRILKYYKVMLRTFLKRDYTVKYALLRNSLSLSSLTVALVLGVLGAVIGIFSPASTILYILAGIFGALGVILVIIHSIEAIFIGGKISIISGISLGILNAIILLLVSISGSVSLNVWLVLMSVPLLLVVIGIFGLFRKSSKPLILTDNRSLLLNTVMGALLAIFGMFSLAPTGVEFFPETDPSRIIIELEGPIGMNVEASDEIAKEVQDRIYNLIDEDPLVKANIENLQTNVGVSGDPFFGGGGQSPELSRLTMNLVDFGDRAEPSANTLTKLREIIRDIPDIAVKIEGEEQGPPTGAPVNIEVSGENFDEIVRITEEVTQILIDASVSQSVPGLVDVRNNVSGGTPEYRILVDYEKASRLGLSMSDIAQTIRIANNGLETSKWRDGEDEYDIMVRLRPEDRQDLESLRNLNIVTQMGASMPLVSVASFEEGTGLGSITRLNLQRTATIEGQAAPGFSGPEVLANAQELLSDYRADLPSGYSMEYTGENEEQEEAFGFLTTALMVGFALIFLVMLTKFNSVVSPFIIMVAVGLSLIGVLLGLILTRTPFGLMTFIGIISLAGIVCVNNIVLLDYVKQLTEQGLQKKNAIIEAGLIRFRPVILTALTTILGLVPLTFGINIDFVNLFVNFDPNFQFGSESTGFWGPMGIAIISGLTFATFLTLIVVPVLYSAFDSLAQRLGALKS</sequence>
<feature type="transmembrane region" description="Helical" evidence="1">
    <location>
        <begin position="608"/>
        <end position="627"/>
    </location>
</feature>
<dbReference type="SUPFAM" id="SSF82693">
    <property type="entry name" value="Multidrug efflux transporter AcrB pore domain, PN1, PN2, PC1 and PC2 subdomains"/>
    <property type="match status" value="2"/>
</dbReference>
<dbReference type="RefSeq" id="WP_101073082.1">
    <property type="nucleotide sequence ID" value="NZ_PISP01000002.1"/>
</dbReference>
<feature type="transmembrane region" description="Helical" evidence="1">
    <location>
        <begin position="1098"/>
        <end position="1119"/>
    </location>
</feature>
<protein>
    <submittedName>
        <fullName evidence="2">AcrB/AcrD/AcrF family protein</fullName>
    </submittedName>
</protein>
<feature type="transmembrane region" description="Helical" evidence="1">
    <location>
        <begin position="727"/>
        <end position="746"/>
    </location>
</feature>
<dbReference type="InterPro" id="IPR001036">
    <property type="entry name" value="Acrflvin-R"/>
</dbReference>
<organism evidence="2 3">
    <name type="scientific">Rhodohalobacter barkolensis</name>
    <dbReference type="NCBI Taxonomy" id="2053187"/>
    <lineage>
        <taxon>Bacteria</taxon>
        <taxon>Pseudomonadati</taxon>
        <taxon>Balneolota</taxon>
        <taxon>Balneolia</taxon>
        <taxon>Balneolales</taxon>
        <taxon>Balneolaceae</taxon>
        <taxon>Rhodohalobacter</taxon>
    </lineage>
</organism>
<feature type="transmembrane region" description="Helical" evidence="1">
    <location>
        <begin position="358"/>
        <end position="375"/>
    </location>
</feature>
<reference evidence="2 3" key="1">
    <citation type="submission" date="2017-11" db="EMBL/GenBank/DDBJ databases">
        <title>Rhodohalobacter 15182 sp. nov., isolated from a salt lake.</title>
        <authorList>
            <person name="Han S."/>
        </authorList>
    </citation>
    <scope>NUCLEOTIDE SEQUENCE [LARGE SCALE GENOMIC DNA]</scope>
    <source>
        <strain evidence="2 3">15182</strain>
    </source>
</reference>
<dbReference type="PRINTS" id="PR00702">
    <property type="entry name" value="ACRIFLAVINRP"/>
</dbReference>
<dbReference type="GO" id="GO:0005886">
    <property type="term" value="C:plasma membrane"/>
    <property type="evidence" value="ECO:0007669"/>
    <property type="project" value="TreeGrafter"/>
</dbReference>
<feature type="transmembrane region" description="Helical" evidence="1">
    <location>
        <begin position="633"/>
        <end position="651"/>
    </location>
</feature>
<dbReference type="Gene3D" id="1.20.1640.10">
    <property type="entry name" value="Multidrug efflux transporter AcrB transmembrane domain"/>
    <property type="match status" value="3"/>
</dbReference>
<dbReference type="SUPFAM" id="SSF82866">
    <property type="entry name" value="Multidrug efflux transporter AcrB transmembrane domain"/>
    <property type="match status" value="2"/>
</dbReference>
<dbReference type="Gene3D" id="3.30.70.1430">
    <property type="entry name" value="Multidrug efflux transporter AcrB pore domain"/>
    <property type="match status" value="2"/>
</dbReference>
<feature type="transmembrane region" description="Helical" evidence="1">
    <location>
        <begin position="546"/>
        <end position="564"/>
    </location>
</feature>
<dbReference type="Proteomes" id="UP000233398">
    <property type="component" value="Unassembled WGS sequence"/>
</dbReference>
<feature type="transmembrane region" description="Helical" evidence="1">
    <location>
        <begin position="690"/>
        <end position="712"/>
    </location>
</feature>
<dbReference type="GO" id="GO:0042910">
    <property type="term" value="F:xenobiotic transmembrane transporter activity"/>
    <property type="evidence" value="ECO:0007669"/>
    <property type="project" value="TreeGrafter"/>
</dbReference>
<keyword evidence="3" id="KW-1185">Reference proteome</keyword>
<dbReference type="InterPro" id="IPR027463">
    <property type="entry name" value="AcrB_DN_DC_subdom"/>
</dbReference>
<dbReference type="SUPFAM" id="SSF82714">
    <property type="entry name" value="Multidrug efflux transporter AcrB TolC docking domain, DN and DC subdomains"/>
    <property type="match status" value="2"/>
</dbReference>
<feature type="transmembrane region" description="Helical" evidence="1">
    <location>
        <begin position="450"/>
        <end position="474"/>
    </location>
</feature>
<feature type="transmembrane region" description="Helical" evidence="1">
    <location>
        <begin position="521"/>
        <end position="540"/>
    </location>
</feature>
<feature type="transmembrane region" description="Helical" evidence="1">
    <location>
        <begin position="1125"/>
        <end position="1151"/>
    </location>
</feature>
<feature type="transmembrane region" description="Helical" evidence="1">
    <location>
        <begin position="380"/>
        <end position="399"/>
    </location>
</feature>
<dbReference type="Pfam" id="PF00873">
    <property type="entry name" value="ACR_tran"/>
    <property type="match status" value="2"/>
</dbReference>
<keyword evidence="1" id="KW-0812">Transmembrane</keyword>
<evidence type="ECO:0000256" key="1">
    <source>
        <dbReference type="SAM" id="Phobius"/>
    </source>
</evidence>
<dbReference type="OrthoDB" id="9798415at2"/>
<dbReference type="Gene3D" id="3.30.70.1320">
    <property type="entry name" value="Multidrug efflux transporter AcrB pore domain like"/>
    <property type="match status" value="1"/>
</dbReference>
<proteinExistence type="predicted"/>
<name>A0A2N0VH72_9BACT</name>
<feature type="transmembrane region" description="Helical" evidence="1">
    <location>
        <begin position="405"/>
        <end position="430"/>
    </location>
</feature>
<evidence type="ECO:0000313" key="2">
    <source>
        <dbReference type="EMBL" id="PKD43540.1"/>
    </source>
</evidence>
<feature type="transmembrane region" description="Helical" evidence="1">
    <location>
        <begin position="1176"/>
        <end position="1198"/>
    </location>
</feature>
<feature type="transmembrane region" description="Helical" evidence="1">
    <location>
        <begin position="663"/>
        <end position="684"/>
    </location>
</feature>
<feature type="transmembrane region" description="Helical" evidence="1">
    <location>
        <begin position="486"/>
        <end position="509"/>
    </location>
</feature>
<dbReference type="EMBL" id="PISP01000002">
    <property type="protein sequence ID" value="PKD43540.1"/>
    <property type="molecule type" value="Genomic_DNA"/>
</dbReference>
<dbReference type="PANTHER" id="PTHR32063">
    <property type="match status" value="1"/>
</dbReference>